<name>A0A6J4U8H9_9BACT</name>
<reference evidence="1" key="1">
    <citation type="submission" date="2020-02" db="EMBL/GenBank/DDBJ databases">
        <authorList>
            <person name="Meier V. D."/>
        </authorList>
    </citation>
    <scope>NUCLEOTIDE SEQUENCE</scope>
    <source>
        <strain evidence="1">AVDCRST_MAG88</strain>
    </source>
</reference>
<dbReference type="EMBL" id="CADCWM010000067">
    <property type="protein sequence ID" value="CAA9543489.1"/>
    <property type="molecule type" value="Genomic_DNA"/>
</dbReference>
<protein>
    <submittedName>
        <fullName evidence="1">Purine/pyrimidine phosphoribosyl transferase</fullName>
        <ecNumber evidence="1">2.4.2.-</ecNumber>
    </submittedName>
</protein>
<keyword evidence="1" id="KW-0808">Transferase</keyword>
<sequence length="120" mass="13055">MTAQTAPPPSPVRQAWLDRLREEIIEPALPIVDPHHHLWDRPGWRYLLDELLADLNSGHTIVATVFLQCRAMHRADGPEALRPVGETEFVNGVAAMSASGGYGLTRVCAGIVGPADLRLG</sequence>
<dbReference type="GO" id="GO:0016757">
    <property type="term" value="F:glycosyltransferase activity"/>
    <property type="evidence" value="ECO:0007669"/>
    <property type="project" value="UniProtKB-KW"/>
</dbReference>
<proteinExistence type="predicted"/>
<dbReference type="Gene3D" id="3.20.20.140">
    <property type="entry name" value="Metal-dependent hydrolases"/>
    <property type="match status" value="1"/>
</dbReference>
<dbReference type="EC" id="2.4.2.-" evidence="1"/>
<evidence type="ECO:0000313" key="1">
    <source>
        <dbReference type="EMBL" id="CAA9543489.1"/>
    </source>
</evidence>
<keyword evidence="1" id="KW-0328">Glycosyltransferase</keyword>
<feature type="non-terminal residue" evidence="1">
    <location>
        <position position="120"/>
    </location>
</feature>
<gene>
    <name evidence="1" type="ORF">AVDCRST_MAG88-210</name>
</gene>
<organism evidence="1">
    <name type="scientific">uncultured Thermomicrobiales bacterium</name>
    <dbReference type="NCBI Taxonomy" id="1645740"/>
    <lineage>
        <taxon>Bacteria</taxon>
        <taxon>Pseudomonadati</taxon>
        <taxon>Thermomicrobiota</taxon>
        <taxon>Thermomicrobia</taxon>
        <taxon>Thermomicrobiales</taxon>
        <taxon>environmental samples</taxon>
    </lineage>
</organism>
<dbReference type="AlphaFoldDB" id="A0A6J4U8H9"/>
<accession>A0A6J4U8H9</accession>